<dbReference type="InterPro" id="IPR044068">
    <property type="entry name" value="CB"/>
</dbReference>
<evidence type="ECO:0000256" key="3">
    <source>
        <dbReference type="ARBA" id="ARBA00023125"/>
    </source>
</evidence>
<dbReference type="GO" id="GO:0006310">
    <property type="term" value="P:DNA recombination"/>
    <property type="evidence" value="ECO:0007669"/>
    <property type="project" value="UniProtKB-KW"/>
</dbReference>
<dbReference type="InterPro" id="IPR050808">
    <property type="entry name" value="Phage_Integrase"/>
</dbReference>
<keyword evidence="9" id="KW-1185">Reference proteome</keyword>
<reference evidence="8 9" key="1">
    <citation type="submission" date="2019-03" db="EMBL/GenBank/DDBJ databases">
        <title>Genomic Encyclopedia of Type Strains, Phase IV (KMG-IV): sequencing the most valuable type-strain genomes for metagenomic binning, comparative biology and taxonomic classification.</title>
        <authorList>
            <person name="Goeker M."/>
        </authorList>
    </citation>
    <scope>NUCLEOTIDE SEQUENCE [LARGE SCALE GENOMIC DNA]</scope>
    <source>
        <strain evidence="8 9">DSM 18063</strain>
    </source>
</reference>
<keyword evidence="2" id="KW-0229">DNA integration</keyword>
<evidence type="ECO:0000259" key="6">
    <source>
        <dbReference type="PROSITE" id="PS51898"/>
    </source>
</evidence>
<dbReference type="Gene3D" id="1.10.150.130">
    <property type="match status" value="1"/>
</dbReference>
<dbReference type="InterPro" id="IPR038488">
    <property type="entry name" value="Integrase_DNA-bd_sf"/>
</dbReference>
<dbReference type="InterPro" id="IPR025166">
    <property type="entry name" value="Integrase_DNA_bind_dom"/>
</dbReference>
<accession>A0A4R2PXM2</accession>
<protein>
    <submittedName>
        <fullName evidence="8">Site-specific recombinase XerD</fullName>
    </submittedName>
</protein>
<evidence type="ECO:0000259" key="7">
    <source>
        <dbReference type="PROSITE" id="PS51900"/>
    </source>
</evidence>
<evidence type="ECO:0000256" key="5">
    <source>
        <dbReference type="PROSITE-ProRule" id="PRU01248"/>
    </source>
</evidence>
<dbReference type="GO" id="GO:0015074">
    <property type="term" value="P:DNA integration"/>
    <property type="evidence" value="ECO:0007669"/>
    <property type="project" value="UniProtKB-KW"/>
</dbReference>
<evidence type="ECO:0000313" key="8">
    <source>
        <dbReference type="EMBL" id="TCP40860.1"/>
    </source>
</evidence>
<dbReference type="Gene3D" id="1.10.443.10">
    <property type="entry name" value="Intergrase catalytic core"/>
    <property type="match status" value="1"/>
</dbReference>
<feature type="domain" description="Tyr recombinase" evidence="6">
    <location>
        <begin position="230"/>
        <end position="412"/>
    </location>
</feature>
<dbReference type="Pfam" id="PF13356">
    <property type="entry name" value="Arm-DNA-bind_3"/>
    <property type="match status" value="1"/>
</dbReference>
<name>A0A4R2PXM2_9RHOB</name>
<proteinExistence type="inferred from homology"/>
<dbReference type="OrthoDB" id="6388170at2"/>
<dbReference type="SUPFAM" id="SSF56349">
    <property type="entry name" value="DNA breaking-rejoining enzymes"/>
    <property type="match status" value="1"/>
</dbReference>
<gene>
    <name evidence="8" type="ORF">EV662_10674</name>
</gene>
<organism evidence="8 9">
    <name type="scientific">Rhodovulum marinum</name>
    <dbReference type="NCBI Taxonomy" id="320662"/>
    <lineage>
        <taxon>Bacteria</taxon>
        <taxon>Pseudomonadati</taxon>
        <taxon>Pseudomonadota</taxon>
        <taxon>Alphaproteobacteria</taxon>
        <taxon>Rhodobacterales</taxon>
        <taxon>Paracoccaceae</taxon>
        <taxon>Rhodovulum</taxon>
    </lineage>
</organism>
<comment type="caution">
    <text evidence="8">The sequence shown here is derived from an EMBL/GenBank/DDBJ whole genome shotgun (WGS) entry which is preliminary data.</text>
</comment>
<dbReference type="EMBL" id="SLXP01000006">
    <property type="protein sequence ID" value="TCP40860.1"/>
    <property type="molecule type" value="Genomic_DNA"/>
</dbReference>
<dbReference type="Pfam" id="PF00589">
    <property type="entry name" value="Phage_integrase"/>
    <property type="match status" value="1"/>
</dbReference>
<dbReference type="PROSITE" id="PS51898">
    <property type="entry name" value="TYR_RECOMBINASE"/>
    <property type="match status" value="1"/>
</dbReference>
<dbReference type="Gene3D" id="3.30.160.390">
    <property type="entry name" value="Integrase, DNA-binding domain"/>
    <property type="match status" value="1"/>
</dbReference>
<evidence type="ECO:0000256" key="2">
    <source>
        <dbReference type="ARBA" id="ARBA00022908"/>
    </source>
</evidence>
<evidence type="ECO:0000256" key="1">
    <source>
        <dbReference type="ARBA" id="ARBA00008857"/>
    </source>
</evidence>
<comment type="similarity">
    <text evidence="1">Belongs to the 'phage' integrase family.</text>
</comment>
<dbReference type="PANTHER" id="PTHR30629:SF2">
    <property type="entry name" value="PROPHAGE INTEGRASE INTS-RELATED"/>
    <property type="match status" value="1"/>
</dbReference>
<dbReference type="AlphaFoldDB" id="A0A4R2PXM2"/>
<dbReference type="InterPro" id="IPR013762">
    <property type="entry name" value="Integrase-like_cat_sf"/>
</dbReference>
<keyword evidence="4" id="KW-0233">DNA recombination</keyword>
<dbReference type="Proteomes" id="UP000294835">
    <property type="component" value="Unassembled WGS sequence"/>
</dbReference>
<evidence type="ECO:0000313" key="9">
    <source>
        <dbReference type="Proteomes" id="UP000294835"/>
    </source>
</evidence>
<feature type="domain" description="Core-binding (CB)" evidence="7">
    <location>
        <begin position="98"/>
        <end position="206"/>
    </location>
</feature>
<sequence>MPKAKITTRLVSKAETDNADLFIWDTDLPGFGLRVKAPDTRSFVIQYRDAVGRSKRVTLGRFPVLTVDEARTAARKELARVRLGGDPRAERDAIRNAWTVADLCADYMQAVETGNLITRRGAPKSESTIATDRGRIERHILPLLAKKPVRDLSRKDVAAFFAAVKTGKTAADVLTGKPRGRAIVEGGQGTAKRTTGLLSAILTYAVEQGVIDANPALGVRLPKDGRRSVNDPDRLYAALGNAIQLAEAKGETWQAVAIIRLVALTGMRAGEAVGLRWSEVDEKHRALRLTATKTGDSTRPMARRVSDLLGGVRPYSDGKGFVFPAVRSGSGSFGGMPRALARIVNDPELAEEDREALTGFGLHHLRHALATTANGLGLTLPTVKALLGHSSGSVTEGYIGRVDSVLIAAADRVAEHIAMALGDSPLEAEVFVMKAKRRPR</sequence>
<dbReference type="PANTHER" id="PTHR30629">
    <property type="entry name" value="PROPHAGE INTEGRASE"/>
    <property type="match status" value="1"/>
</dbReference>
<dbReference type="PROSITE" id="PS51900">
    <property type="entry name" value="CB"/>
    <property type="match status" value="1"/>
</dbReference>
<dbReference type="InterPro" id="IPR011010">
    <property type="entry name" value="DNA_brk_join_enz"/>
</dbReference>
<evidence type="ECO:0000256" key="4">
    <source>
        <dbReference type="ARBA" id="ARBA00023172"/>
    </source>
</evidence>
<dbReference type="GO" id="GO:0003677">
    <property type="term" value="F:DNA binding"/>
    <property type="evidence" value="ECO:0007669"/>
    <property type="project" value="UniProtKB-UniRule"/>
</dbReference>
<keyword evidence="3 5" id="KW-0238">DNA-binding</keyword>
<dbReference type="RefSeq" id="WP_132462137.1">
    <property type="nucleotide sequence ID" value="NZ_SLXP01000006.1"/>
</dbReference>
<dbReference type="InterPro" id="IPR010998">
    <property type="entry name" value="Integrase_recombinase_N"/>
</dbReference>
<dbReference type="InterPro" id="IPR002104">
    <property type="entry name" value="Integrase_catalytic"/>
</dbReference>